<dbReference type="AlphaFoldDB" id="A0A2H3JX78"/>
<dbReference type="STRING" id="742152.A0A2H3JX78"/>
<feature type="transmembrane region" description="Helical" evidence="2">
    <location>
        <begin position="95"/>
        <end position="116"/>
    </location>
</feature>
<keyword evidence="2" id="KW-0472">Membrane</keyword>
<evidence type="ECO:0000313" key="4">
    <source>
        <dbReference type="Proteomes" id="UP000218811"/>
    </source>
</evidence>
<sequence>MNGGYFTFAGLGIATSVLTVITVPAMLVVDLLNTGFFSSMILVELIWFFILWVLFLATGGSAADSLSNYNDQCTFIYAVVNNGCYDVQAVQAFAFLTWIFLMAYNVALLVIAIINWQRGNPIWTSSVKESFTGSKFPSLYPMTSKPAADVPTAPASQELKPIAQDGASPV</sequence>
<proteinExistence type="predicted"/>
<evidence type="ECO:0000256" key="2">
    <source>
        <dbReference type="SAM" id="Phobius"/>
    </source>
</evidence>
<keyword evidence="2" id="KW-1133">Transmembrane helix</keyword>
<feature type="transmembrane region" description="Helical" evidence="2">
    <location>
        <begin position="36"/>
        <end position="57"/>
    </location>
</feature>
<keyword evidence="2" id="KW-0812">Transmembrane</keyword>
<reference evidence="3 4" key="1">
    <citation type="journal article" date="2012" name="Science">
        <title>The Paleozoic origin of enzymatic lignin decomposition reconstructed from 31 fungal genomes.</title>
        <authorList>
            <person name="Floudas D."/>
            <person name="Binder M."/>
            <person name="Riley R."/>
            <person name="Barry K."/>
            <person name="Blanchette R.A."/>
            <person name="Henrissat B."/>
            <person name="Martinez A.T."/>
            <person name="Otillar R."/>
            <person name="Spatafora J.W."/>
            <person name="Yadav J.S."/>
            <person name="Aerts A."/>
            <person name="Benoit I."/>
            <person name="Boyd A."/>
            <person name="Carlson A."/>
            <person name="Copeland A."/>
            <person name="Coutinho P.M."/>
            <person name="de Vries R.P."/>
            <person name="Ferreira P."/>
            <person name="Findley K."/>
            <person name="Foster B."/>
            <person name="Gaskell J."/>
            <person name="Glotzer D."/>
            <person name="Gorecki P."/>
            <person name="Heitman J."/>
            <person name="Hesse C."/>
            <person name="Hori C."/>
            <person name="Igarashi K."/>
            <person name="Jurgens J.A."/>
            <person name="Kallen N."/>
            <person name="Kersten P."/>
            <person name="Kohler A."/>
            <person name="Kuees U."/>
            <person name="Kumar T.K.A."/>
            <person name="Kuo A."/>
            <person name="LaButti K."/>
            <person name="Larrondo L.F."/>
            <person name="Lindquist E."/>
            <person name="Ling A."/>
            <person name="Lombard V."/>
            <person name="Lucas S."/>
            <person name="Lundell T."/>
            <person name="Martin R."/>
            <person name="McLaughlin D.J."/>
            <person name="Morgenstern I."/>
            <person name="Morin E."/>
            <person name="Murat C."/>
            <person name="Nagy L.G."/>
            <person name="Nolan M."/>
            <person name="Ohm R.A."/>
            <person name="Patyshakuliyeva A."/>
            <person name="Rokas A."/>
            <person name="Ruiz-Duenas F.J."/>
            <person name="Sabat G."/>
            <person name="Salamov A."/>
            <person name="Samejima M."/>
            <person name="Schmutz J."/>
            <person name="Slot J.C."/>
            <person name="St John F."/>
            <person name="Stenlid J."/>
            <person name="Sun H."/>
            <person name="Sun S."/>
            <person name="Syed K."/>
            <person name="Tsang A."/>
            <person name="Wiebenga A."/>
            <person name="Young D."/>
            <person name="Pisabarro A."/>
            <person name="Eastwood D.C."/>
            <person name="Martin F."/>
            <person name="Cullen D."/>
            <person name="Grigoriev I.V."/>
            <person name="Hibbett D.S."/>
        </authorList>
    </citation>
    <scope>NUCLEOTIDE SEQUENCE [LARGE SCALE GENOMIC DNA]</scope>
    <source>
        <strain evidence="3 4">MD-104</strain>
    </source>
</reference>
<evidence type="ECO:0008006" key="5">
    <source>
        <dbReference type="Google" id="ProtNLM"/>
    </source>
</evidence>
<dbReference type="Proteomes" id="UP000218811">
    <property type="component" value="Unassembled WGS sequence"/>
</dbReference>
<feature type="transmembrane region" description="Helical" evidence="2">
    <location>
        <begin position="6"/>
        <end position="29"/>
    </location>
</feature>
<organism evidence="3 4">
    <name type="scientific">Wolfiporia cocos (strain MD-104)</name>
    <name type="common">Brown rot fungus</name>
    <dbReference type="NCBI Taxonomy" id="742152"/>
    <lineage>
        <taxon>Eukaryota</taxon>
        <taxon>Fungi</taxon>
        <taxon>Dikarya</taxon>
        <taxon>Basidiomycota</taxon>
        <taxon>Agaricomycotina</taxon>
        <taxon>Agaricomycetes</taxon>
        <taxon>Polyporales</taxon>
        <taxon>Phaeolaceae</taxon>
        <taxon>Wolfiporia</taxon>
    </lineage>
</organism>
<accession>A0A2H3JX78</accession>
<protein>
    <recommendedName>
        <fullName evidence="5">MARVEL domain-containing protein</fullName>
    </recommendedName>
</protein>
<dbReference type="EMBL" id="KB468113">
    <property type="protein sequence ID" value="PCH41334.1"/>
    <property type="molecule type" value="Genomic_DNA"/>
</dbReference>
<evidence type="ECO:0000256" key="1">
    <source>
        <dbReference type="SAM" id="MobiDB-lite"/>
    </source>
</evidence>
<dbReference type="OMA" id="VWLSILW"/>
<gene>
    <name evidence="3" type="ORF">WOLCODRAFT_24673</name>
</gene>
<dbReference type="OrthoDB" id="3364107at2759"/>
<name>A0A2H3JX78_WOLCO</name>
<evidence type="ECO:0000313" key="3">
    <source>
        <dbReference type="EMBL" id="PCH41334.1"/>
    </source>
</evidence>
<feature type="region of interest" description="Disordered" evidence="1">
    <location>
        <begin position="145"/>
        <end position="170"/>
    </location>
</feature>
<keyword evidence="4" id="KW-1185">Reference proteome</keyword>